<evidence type="ECO:0000256" key="1">
    <source>
        <dbReference type="ARBA" id="ARBA00023002"/>
    </source>
</evidence>
<accession>I1D188</accession>
<dbReference type="PANTHER" id="PTHR35176:SF1">
    <property type="entry name" value="F420H(2)-DEPENDENT BILIVERDIN REDUCTASE"/>
    <property type="match status" value="1"/>
</dbReference>
<dbReference type="GO" id="GO:0016627">
    <property type="term" value="F:oxidoreductase activity, acting on the CH-CH group of donors"/>
    <property type="evidence" value="ECO:0007669"/>
    <property type="project" value="TreeGrafter"/>
</dbReference>
<proteinExistence type="predicted"/>
<feature type="domain" description="Pyridoxamine 5'-phosphate oxidase N-terminal" evidence="2">
    <location>
        <begin position="16"/>
        <end position="118"/>
    </location>
</feature>
<organism evidence="3 4">
    <name type="scientific">Saccharomonospora glauca K62</name>
    <dbReference type="NCBI Taxonomy" id="928724"/>
    <lineage>
        <taxon>Bacteria</taxon>
        <taxon>Bacillati</taxon>
        <taxon>Actinomycetota</taxon>
        <taxon>Actinomycetes</taxon>
        <taxon>Pseudonocardiales</taxon>
        <taxon>Pseudonocardiaceae</taxon>
        <taxon>Saccharomonospora</taxon>
    </lineage>
</organism>
<reference evidence="3 4" key="1">
    <citation type="submission" date="2011-09" db="EMBL/GenBank/DDBJ databases">
        <authorList>
            <consortium name="US DOE Joint Genome Institute (JGI-PGF)"/>
            <person name="Lucas S."/>
            <person name="Han J."/>
            <person name="Lapidus A."/>
            <person name="Cheng J.-F."/>
            <person name="Goodwin L."/>
            <person name="Pitluck S."/>
            <person name="Peters L."/>
            <person name="Land M.L."/>
            <person name="Hauser L."/>
            <person name="Brambilla E."/>
            <person name="Klenk H.-P."/>
            <person name="Woyke T.J."/>
        </authorList>
    </citation>
    <scope>NUCLEOTIDE SEQUENCE [LARGE SCALE GENOMIC DNA]</scope>
    <source>
        <strain evidence="3 4">K62</strain>
    </source>
</reference>
<dbReference type="Proteomes" id="UP000005087">
    <property type="component" value="Chromosome"/>
</dbReference>
<dbReference type="GO" id="GO:0070967">
    <property type="term" value="F:coenzyme F420 binding"/>
    <property type="evidence" value="ECO:0007669"/>
    <property type="project" value="TreeGrafter"/>
</dbReference>
<gene>
    <name evidence="3" type="ORF">SacglDRAFT_01801</name>
</gene>
<dbReference type="InterPro" id="IPR012349">
    <property type="entry name" value="Split_barrel_FMN-bd"/>
</dbReference>
<evidence type="ECO:0000259" key="2">
    <source>
        <dbReference type="Pfam" id="PF01243"/>
    </source>
</evidence>
<dbReference type="STRING" id="928724.SacglDRAFT_01801"/>
<dbReference type="EMBL" id="CM001484">
    <property type="protein sequence ID" value="EIE98712.1"/>
    <property type="molecule type" value="Genomic_DNA"/>
</dbReference>
<evidence type="ECO:0000313" key="4">
    <source>
        <dbReference type="Proteomes" id="UP000005087"/>
    </source>
</evidence>
<dbReference type="InterPro" id="IPR011576">
    <property type="entry name" value="Pyridox_Oxase_N"/>
</dbReference>
<dbReference type="InterPro" id="IPR019920">
    <property type="entry name" value="F420-binding_dom_put"/>
</dbReference>
<keyword evidence="4" id="KW-1185">Reference proteome</keyword>
<dbReference type="GO" id="GO:0005829">
    <property type="term" value="C:cytosol"/>
    <property type="evidence" value="ECO:0007669"/>
    <property type="project" value="TreeGrafter"/>
</dbReference>
<dbReference type="HOGENOM" id="CLU_123922_2_0_11"/>
<dbReference type="Gene3D" id="2.30.110.10">
    <property type="entry name" value="Electron Transport, Fmn-binding Protein, Chain A"/>
    <property type="match status" value="1"/>
</dbReference>
<dbReference type="PANTHER" id="PTHR35176">
    <property type="entry name" value="HEME OXYGENASE HI_0854-RELATED"/>
    <property type="match status" value="1"/>
</dbReference>
<reference evidence="4" key="2">
    <citation type="submission" date="2012-01" db="EMBL/GenBank/DDBJ databases">
        <title>Noncontiguous Finished sequence of chromosome of Saccharomonospora glauca K62.</title>
        <authorList>
            <consortium name="US DOE Joint Genome Institute"/>
            <person name="Lucas S."/>
            <person name="Han J."/>
            <person name="Lapidus A."/>
            <person name="Cheng J.-F."/>
            <person name="Goodwin L."/>
            <person name="Pitluck S."/>
            <person name="Peters L."/>
            <person name="Mikhailova N."/>
            <person name="Held B."/>
            <person name="Detter J.C."/>
            <person name="Han C."/>
            <person name="Tapia R."/>
            <person name="Land M."/>
            <person name="Hauser L."/>
            <person name="Kyrpides N."/>
            <person name="Ivanova N."/>
            <person name="Pagani I."/>
            <person name="Brambilla E.-M."/>
            <person name="Klenk H.-P."/>
            <person name="Woyke T."/>
        </authorList>
    </citation>
    <scope>NUCLEOTIDE SEQUENCE [LARGE SCALE GENOMIC DNA]</scope>
    <source>
        <strain evidence="4">K62</strain>
    </source>
</reference>
<sequence>MYAMARDEWWSFASEGTRTGKLAVVTARGAPHVTPVWFVLTDHDGDAFVFTTGADSVKARALRRDPRVCMVVDDQRPPFAYVQFTAEADVSDDVTDMVTWARRIGERYMGAERAEEFGRRNAVPGELLVTARVTKVLAYAAIAD</sequence>
<name>I1D188_9PSEU</name>
<dbReference type="AlphaFoldDB" id="I1D188"/>
<dbReference type="eggNOG" id="COG3871">
    <property type="taxonomic scope" value="Bacteria"/>
</dbReference>
<dbReference type="Pfam" id="PF01243">
    <property type="entry name" value="PNPOx_N"/>
    <property type="match status" value="1"/>
</dbReference>
<dbReference type="NCBIfam" id="TIGR03618">
    <property type="entry name" value="Rv1155_F420"/>
    <property type="match status" value="1"/>
</dbReference>
<evidence type="ECO:0000313" key="3">
    <source>
        <dbReference type="EMBL" id="EIE98712.1"/>
    </source>
</evidence>
<keyword evidence="1" id="KW-0560">Oxidoreductase</keyword>
<dbReference type="SUPFAM" id="SSF50475">
    <property type="entry name" value="FMN-binding split barrel"/>
    <property type="match status" value="1"/>
</dbReference>
<dbReference type="InterPro" id="IPR052019">
    <property type="entry name" value="F420H2_bilvrd_red/Heme_oxyg"/>
</dbReference>
<protein>
    <submittedName>
        <fullName evidence="3">PPOX class probable F420-dependent enzyme</fullName>
    </submittedName>
</protein>